<dbReference type="AlphaFoldDB" id="A0A1I6INA9"/>
<dbReference type="EMBL" id="FOYX01000001">
    <property type="protein sequence ID" value="SFR68202.1"/>
    <property type="molecule type" value="Genomic_DNA"/>
</dbReference>
<reference evidence="3" key="1">
    <citation type="submission" date="2016-10" db="EMBL/GenBank/DDBJ databases">
        <authorList>
            <person name="Varghese N."/>
            <person name="Submissions S."/>
        </authorList>
    </citation>
    <scope>NUCLEOTIDE SEQUENCE [LARGE SCALE GENOMIC DNA]</scope>
    <source>
        <strain evidence="3">DSM 19891</strain>
    </source>
</reference>
<proteinExistence type="predicted"/>
<evidence type="ECO:0000313" key="3">
    <source>
        <dbReference type="Proteomes" id="UP000199462"/>
    </source>
</evidence>
<sequence length="209" mass="23964">MFSLVSFEYANILFTMKISSIFLILIPLFYTSKIASQVTTNTYEVAVNESIKINDPEYYTGLIKILDGFQKELFTRNSIADTTYNSYVHLLNQISKDSTFEVTSNYAIGDSVQKLAKRFNYNGLKQMKTIGLAKYMQNNKAKSMLLNQKAGEVYKEKGGVSRADYAQLLLDVYDENDFQLPTIRLQLFRFIDPNSDGVFYMYVGKPTQK</sequence>
<keyword evidence="1" id="KW-1133">Transmembrane helix</keyword>
<organism evidence="2 3">
    <name type="scientific">Maribacter stanieri</name>
    <dbReference type="NCBI Taxonomy" id="440514"/>
    <lineage>
        <taxon>Bacteria</taxon>
        <taxon>Pseudomonadati</taxon>
        <taxon>Bacteroidota</taxon>
        <taxon>Flavobacteriia</taxon>
        <taxon>Flavobacteriales</taxon>
        <taxon>Flavobacteriaceae</taxon>
        <taxon>Maribacter</taxon>
    </lineage>
</organism>
<evidence type="ECO:0000256" key="1">
    <source>
        <dbReference type="SAM" id="Phobius"/>
    </source>
</evidence>
<name>A0A1I6INA9_9FLAO</name>
<keyword evidence="3" id="KW-1185">Reference proteome</keyword>
<evidence type="ECO:0000313" key="2">
    <source>
        <dbReference type="EMBL" id="SFR68202.1"/>
    </source>
</evidence>
<accession>A0A1I6INA9</accession>
<dbReference type="Proteomes" id="UP000199462">
    <property type="component" value="Unassembled WGS sequence"/>
</dbReference>
<keyword evidence="1" id="KW-0472">Membrane</keyword>
<keyword evidence="1" id="KW-0812">Transmembrane</keyword>
<gene>
    <name evidence="2" type="ORF">SAMN04488010_1988</name>
</gene>
<feature type="transmembrane region" description="Helical" evidence="1">
    <location>
        <begin position="12"/>
        <end position="30"/>
    </location>
</feature>
<protein>
    <submittedName>
        <fullName evidence="2">Uncharacterized protein</fullName>
    </submittedName>
</protein>